<organism evidence="5 6">
    <name type="scientific">Saccharibacillus brassicae</name>
    <dbReference type="NCBI Taxonomy" id="2583377"/>
    <lineage>
        <taxon>Bacteria</taxon>
        <taxon>Bacillati</taxon>
        <taxon>Bacillota</taxon>
        <taxon>Bacilli</taxon>
        <taxon>Bacillales</taxon>
        <taxon>Paenibacillaceae</taxon>
        <taxon>Saccharibacillus</taxon>
    </lineage>
</organism>
<reference evidence="5 6" key="1">
    <citation type="submission" date="2019-06" db="EMBL/GenBank/DDBJ databases">
        <title>Saccharibacillus brassicae sp. nov., an endophytic bacterium isolated from Chinese cabbage seeds (Brassica pekinensis).</title>
        <authorList>
            <person name="Jiang L."/>
            <person name="Lee J."/>
            <person name="Kim S.W."/>
        </authorList>
    </citation>
    <scope>NUCLEOTIDE SEQUENCE [LARGE SCALE GENOMIC DNA]</scope>
    <source>
        <strain evidence="6">KCTC 43072 / ATSA2</strain>
    </source>
</reference>
<dbReference type="PRINTS" id="PR00778">
    <property type="entry name" value="HTHARSR"/>
</dbReference>
<sequence length="109" mass="11985">MKTPNIPAAPDLSLTVVCAALGDPVRMKIVRCLASSGEKNCSGFEVDHISKSTLSHHIKILREAGLIRPRFQGKEHFYSLRADELNLRFPGLVDLLLDEKEQGNAAMSV</sequence>
<dbReference type="SMART" id="SM00418">
    <property type="entry name" value="HTH_ARSR"/>
    <property type="match status" value="1"/>
</dbReference>
<dbReference type="PANTHER" id="PTHR33154:SF12">
    <property type="entry name" value="TRANSCRIPTIONAL REGULATORY PROTEIN"/>
    <property type="match status" value="1"/>
</dbReference>
<dbReference type="Gene3D" id="1.10.10.10">
    <property type="entry name" value="Winged helix-like DNA-binding domain superfamily/Winged helix DNA-binding domain"/>
    <property type="match status" value="1"/>
</dbReference>
<evidence type="ECO:0000256" key="3">
    <source>
        <dbReference type="ARBA" id="ARBA00023163"/>
    </source>
</evidence>
<dbReference type="GO" id="GO:0003677">
    <property type="term" value="F:DNA binding"/>
    <property type="evidence" value="ECO:0007669"/>
    <property type="project" value="UniProtKB-KW"/>
</dbReference>
<dbReference type="OrthoDB" id="9798835at2"/>
<keyword evidence="6" id="KW-1185">Reference proteome</keyword>
<proteinExistence type="predicted"/>
<evidence type="ECO:0000259" key="4">
    <source>
        <dbReference type="PROSITE" id="PS50987"/>
    </source>
</evidence>
<accession>A0A4Y6UX79</accession>
<dbReference type="RefSeq" id="WP_141447675.1">
    <property type="nucleotide sequence ID" value="NZ_CP041217.1"/>
</dbReference>
<protein>
    <submittedName>
        <fullName evidence="5">Helix-turn-helix transcriptional regulator</fullName>
    </submittedName>
</protein>
<evidence type="ECO:0000313" key="6">
    <source>
        <dbReference type="Proteomes" id="UP000316968"/>
    </source>
</evidence>
<dbReference type="PANTHER" id="PTHR33154">
    <property type="entry name" value="TRANSCRIPTIONAL REGULATOR, ARSR FAMILY"/>
    <property type="match status" value="1"/>
</dbReference>
<dbReference type="AlphaFoldDB" id="A0A4Y6UX79"/>
<evidence type="ECO:0000256" key="1">
    <source>
        <dbReference type="ARBA" id="ARBA00023015"/>
    </source>
</evidence>
<dbReference type="EMBL" id="CP041217">
    <property type="protein sequence ID" value="QDH21128.1"/>
    <property type="molecule type" value="Genomic_DNA"/>
</dbReference>
<dbReference type="CDD" id="cd00090">
    <property type="entry name" value="HTH_ARSR"/>
    <property type="match status" value="1"/>
</dbReference>
<dbReference type="InterPro" id="IPR001845">
    <property type="entry name" value="HTH_ArsR_DNA-bd_dom"/>
</dbReference>
<dbReference type="SUPFAM" id="SSF46785">
    <property type="entry name" value="Winged helix' DNA-binding domain"/>
    <property type="match status" value="1"/>
</dbReference>
<dbReference type="GO" id="GO:0003700">
    <property type="term" value="F:DNA-binding transcription factor activity"/>
    <property type="evidence" value="ECO:0007669"/>
    <property type="project" value="InterPro"/>
</dbReference>
<evidence type="ECO:0000313" key="5">
    <source>
        <dbReference type="EMBL" id="QDH21128.1"/>
    </source>
</evidence>
<gene>
    <name evidence="5" type="ORF">FFV09_09850</name>
</gene>
<dbReference type="KEGG" id="saca:FFV09_09850"/>
<dbReference type="PROSITE" id="PS50987">
    <property type="entry name" value="HTH_ARSR_2"/>
    <property type="match status" value="1"/>
</dbReference>
<dbReference type="InterPro" id="IPR051081">
    <property type="entry name" value="HTH_MetalResp_TranReg"/>
</dbReference>
<evidence type="ECO:0000256" key="2">
    <source>
        <dbReference type="ARBA" id="ARBA00023125"/>
    </source>
</evidence>
<dbReference type="InterPro" id="IPR036390">
    <property type="entry name" value="WH_DNA-bd_sf"/>
</dbReference>
<keyword evidence="2" id="KW-0238">DNA-binding</keyword>
<dbReference type="NCBIfam" id="NF033788">
    <property type="entry name" value="HTH_metalloreg"/>
    <property type="match status" value="1"/>
</dbReference>
<dbReference type="Pfam" id="PF12840">
    <property type="entry name" value="HTH_20"/>
    <property type="match status" value="1"/>
</dbReference>
<dbReference type="InterPro" id="IPR036388">
    <property type="entry name" value="WH-like_DNA-bd_sf"/>
</dbReference>
<keyword evidence="1" id="KW-0805">Transcription regulation</keyword>
<dbReference type="Proteomes" id="UP000316968">
    <property type="component" value="Chromosome"/>
</dbReference>
<keyword evidence="3" id="KW-0804">Transcription</keyword>
<name>A0A4Y6UX79_SACBS</name>
<dbReference type="InterPro" id="IPR011991">
    <property type="entry name" value="ArsR-like_HTH"/>
</dbReference>
<feature type="domain" description="HTH arsR-type" evidence="4">
    <location>
        <begin position="6"/>
        <end position="100"/>
    </location>
</feature>